<dbReference type="EMBL" id="AP011112">
    <property type="protein sequence ID" value="BAI69879.1"/>
    <property type="molecule type" value="Genomic_DNA"/>
</dbReference>
<dbReference type="GO" id="GO:0046872">
    <property type="term" value="F:metal ion binding"/>
    <property type="evidence" value="ECO:0007669"/>
    <property type="project" value="UniProtKB-KW"/>
</dbReference>
<dbReference type="Gene3D" id="2.40.50.140">
    <property type="entry name" value="Nucleic acid-binding proteins"/>
    <property type="match status" value="1"/>
</dbReference>
<dbReference type="Pfam" id="PF10150">
    <property type="entry name" value="RNase_E_G"/>
    <property type="match status" value="1"/>
</dbReference>
<evidence type="ECO:0000313" key="7">
    <source>
        <dbReference type="EMBL" id="BAI69879.1"/>
    </source>
</evidence>
<keyword evidence="8" id="KW-1185">Reference proteome</keyword>
<dbReference type="PANTHER" id="PTHR30001">
    <property type="entry name" value="RIBONUCLEASE"/>
    <property type="match status" value="1"/>
</dbReference>
<name>D3DJ77_HYDTT</name>
<keyword evidence="4" id="KW-0460">Magnesium</keyword>
<dbReference type="STRING" id="608538.HTH_1428"/>
<evidence type="ECO:0000256" key="4">
    <source>
        <dbReference type="ARBA" id="ARBA00022842"/>
    </source>
</evidence>
<evidence type="ECO:0000313" key="8">
    <source>
        <dbReference type="Proteomes" id="UP000002574"/>
    </source>
</evidence>
<accession>D3DJ77</accession>
<dbReference type="KEGG" id="hte:Hydth_1417"/>
<gene>
    <name evidence="7" type="primary">cafA</name>
    <name evidence="7" type="ordered locus">HTH_1428</name>
</gene>
<dbReference type="InterPro" id="IPR004659">
    <property type="entry name" value="RNase_E/G"/>
</dbReference>
<dbReference type="eggNOG" id="COG1530">
    <property type="taxonomic scope" value="Bacteria"/>
</dbReference>
<dbReference type="Proteomes" id="UP000002574">
    <property type="component" value="Chromosome"/>
</dbReference>
<dbReference type="InterPro" id="IPR003029">
    <property type="entry name" value="S1_domain"/>
</dbReference>
<evidence type="ECO:0000256" key="2">
    <source>
        <dbReference type="ARBA" id="ARBA00022723"/>
    </source>
</evidence>
<dbReference type="RefSeq" id="WP_012964059.1">
    <property type="nucleotide sequence ID" value="NC_013799.1"/>
</dbReference>
<sequence>MAKNLIVLSDQERFFSLLIDDGEVSKIKVERRGATRLVDSIFKGKVKKLVKGMDGVFVDIGLEKEAYLPIKQNCKKNGEEIKPVRVGEEVLVQVVREPVGEKGAKLTSRIRLVGKYLIYLPNANDVKFSSRLEEEDRERLKAIAIEVLPRYGFSCGVIFRRHASKASEEEIIKDIDSLKRLWLKILKKFSAQKKPGLLLEEYPNYIKMIKDHWYELGEMVVDNPYVWNDIVSFLEEFEPSLVKKVVYVKDVSAYINRYRIHDTFRKMLSKYVWLRGGGYIVIEETEAMTVIDVNSGEPYGESHEENALNTNLEAAKEIAKHIMLRDIGGIIVIDFIDMKRQENRDLVIRTLQESFGEEACNVQIYGFTRLGLLEMARKKSGESVSSLLTESCPLCKGRGKVRGKSLLAFELEKDLRRESHGVIDLHVNPQSADTVRSVIEKNGFKYVNMVEDANVEYNDYEIHYRT</sequence>
<dbReference type="KEGG" id="hth:HTH_1428"/>
<dbReference type="SMART" id="SM00316">
    <property type="entry name" value="S1"/>
    <property type="match status" value="1"/>
</dbReference>
<proteinExistence type="predicted"/>
<dbReference type="GO" id="GO:0004540">
    <property type="term" value="F:RNA nuclease activity"/>
    <property type="evidence" value="ECO:0007669"/>
    <property type="project" value="InterPro"/>
</dbReference>
<feature type="domain" description="S1 motif" evidence="6">
    <location>
        <begin position="39"/>
        <end position="109"/>
    </location>
</feature>
<dbReference type="GO" id="GO:0005737">
    <property type="term" value="C:cytoplasm"/>
    <property type="evidence" value="ECO:0007669"/>
    <property type="project" value="TreeGrafter"/>
</dbReference>
<keyword evidence="2" id="KW-0479">Metal-binding</keyword>
<evidence type="ECO:0000256" key="5">
    <source>
        <dbReference type="ARBA" id="ARBA00022884"/>
    </source>
</evidence>
<keyword evidence="5" id="KW-0694">RNA-binding</keyword>
<dbReference type="AlphaFoldDB" id="D3DJ77"/>
<organism evidence="7 8">
    <name type="scientific">Hydrogenobacter thermophilus (strain DSM 6534 / IAM 12695 / TK-6)</name>
    <dbReference type="NCBI Taxonomy" id="608538"/>
    <lineage>
        <taxon>Bacteria</taxon>
        <taxon>Pseudomonadati</taxon>
        <taxon>Aquificota</taxon>
        <taxon>Aquificia</taxon>
        <taxon>Aquificales</taxon>
        <taxon>Aquificaceae</taxon>
        <taxon>Hydrogenobacter</taxon>
    </lineage>
</organism>
<dbReference type="OrthoDB" id="9804278at2"/>
<keyword evidence="3" id="KW-0378">Hydrolase</keyword>
<evidence type="ECO:0000259" key="6">
    <source>
        <dbReference type="PROSITE" id="PS50126"/>
    </source>
</evidence>
<dbReference type="PATRIC" id="fig|608538.5.peg.1448"/>
<dbReference type="GO" id="GO:0016787">
    <property type="term" value="F:hydrolase activity"/>
    <property type="evidence" value="ECO:0007669"/>
    <property type="project" value="UniProtKB-KW"/>
</dbReference>
<dbReference type="PANTHER" id="PTHR30001:SF0">
    <property type="entry name" value="RIBONUCLEASE G"/>
    <property type="match status" value="1"/>
</dbReference>
<reference evidence="7 8" key="1">
    <citation type="journal article" date="2010" name="J. Bacteriol.">
        <title>Complete genome sequence of the thermophilic, obligately chemolithoautotrophic hydrogen-oxidizing bacterium Hydrogenobacter thermophilus TK-6.</title>
        <authorList>
            <person name="Arai H."/>
            <person name="Kanbe H."/>
            <person name="Ishii M."/>
            <person name="Igarashi Y."/>
        </authorList>
    </citation>
    <scope>NUCLEOTIDE SEQUENCE [LARGE SCALE GENOMIC DNA]</scope>
    <source>
        <strain evidence="8">DSM 6534 / IAM 12695 / TK-6 [Tokyo]</strain>
    </source>
</reference>
<dbReference type="PROSITE" id="PS50126">
    <property type="entry name" value="S1"/>
    <property type="match status" value="1"/>
</dbReference>
<dbReference type="Pfam" id="PF00575">
    <property type="entry name" value="S1"/>
    <property type="match status" value="1"/>
</dbReference>
<evidence type="ECO:0000256" key="3">
    <source>
        <dbReference type="ARBA" id="ARBA00022801"/>
    </source>
</evidence>
<dbReference type="GO" id="GO:0006364">
    <property type="term" value="P:rRNA processing"/>
    <property type="evidence" value="ECO:0007669"/>
    <property type="project" value="TreeGrafter"/>
</dbReference>
<dbReference type="NCBIfam" id="TIGR00757">
    <property type="entry name" value="RNaseEG"/>
    <property type="match status" value="1"/>
</dbReference>
<protein>
    <submittedName>
        <fullName evidence="7">Ribonuclease G and E</fullName>
    </submittedName>
</protein>
<dbReference type="InterPro" id="IPR019307">
    <property type="entry name" value="RNA-bd_AU-1/RNase_E/G"/>
</dbReference>
<dbReference type="SUPFAM" id="SSF50249">
    <property type="entry name" value="Nucleic acid-binding proteins"/>
    <property type="match status" value="1"/>
</dbReference>
<dbReference type="InterPro" id="IPR012340">
    <property type="entry name" value="NA-bd_OB-fold"/>
</dbReference>
<evidence type="ECO:0000256" key="1">
    <source>
        <dbReference type="ARBA" id="ARBA00001946"/>
    </source>
</evidence>
<dbReference type="GO" id="GO:0003723">
    <property type="term" value="F:RNA binding"/>
    <property type="evidence" value="ECO:0007669"/>
    <property type="project" value="UniProtKB-KW"/>
</dbReference>
<comment type="cofactor">
    <cofactor evidence="1">
        <name>Mg(2+)</name>
        <dbReference type="ChEBI" id="CHEBI:18420"/>
    </cofactor>
</comment>